<accession>A0A0D5Y6C3</accession>
<dbReference type="KEGG" id="pcz:PCL1606_50850"/>
<protein>
    <recommendedName>
        <fullName evidence="1">Immunity protein 52 domain-containing protein</fullName>
    </recommendedName>
</protein>
<dbReference type="Proteomes" id="UP000032748">
    <property type="component" value="Chromosome"/>
</dbReference>
<sequence length="237" mass="27066">MFRKFSFVLRFDKQKIAAVAHEAQLERAERFFQGLGEIHPLLRDWYLQAGSREESMRKRINDDFDYLREEARGNYDADFPTKLQFSVWNGLDDPLKGGLAFHYNAHDLDSVASMRFEDGGALVAAIPDVKSVAIRVIQLAVELWPELDWCVLAPKDQYLRAKVFKDRQTIGWIGFCPYVLRAGDFPGADQLIDIPKRGTLVVSCPQAMDEGKRADVQRVAEIDIKLVELGYLPLFVN</sequence>
<feature type="domain" description="Immunity protein 52" evidence="1">
    <location>
        <begin position="23"/>
        <end position="228"/>
    </location>
</feature>
<evidence type="ECO:0000313" key="2">
    <source>
        <dbReference type="EMBL" id="AKA26532.1"/>
    </source>
</evidence>
<gene>
    <name evidence="2" type="ORF">PCL1606_50850</name>
</gene>
<dbReference type="AlphaFoldDB" id="A0A0D5Y6C3"/>
<evidence type="ECO:0000259" key="1">
    <source>
        <dbReference type="Pfam" id="PF15579"/>
    </source>
</evidence>
<organism evidence="2 3">
    <name type="scientific">Pseudomonas chlororaphis</name>
    <dbReference type="NCBI Taxonomy" id="587753"/>
    <lineage>
        <taxon>Bacteria</taxon>
        <taxon>Pseudomonadati</taxon>
        <taxon>Pseudomonadota</taxon>
        <taxon>Gammaproteobacteria</taxon>
        <taxon>Pseudomonadales</taxon>
        <taxon>Pseudomonadaceae</taxon>
        <taxon>Pseudomonas</taxon>
    </lineage>
</organism>
<dbReference type="InterPro" id="IPR028969">
    <property type="entry name" value="Imm52"/>
</dbReference>
<evidence type="ECO:0000313" key="3">
    <source>
        <dbReference type="Proteomes" id="UP000032748"/>
    </source>
</evidence>
<dbReference type="OrthoDB" id="6872889at2"/>
<dbReference type="Pfam" id="PF15579">
    <property type="entry name" value="Imm52"/>
    <property type="match status" value="1"/>
</dbReference>
<proteinExistence type="predicted"/>
<reference evidence="2 3" key="1">
    <citation type="journal article" date="2015" name="Mol. Plant Microbe Interact.">
        <title>Comparative Genomic Analysis of Pseudomonas chlororaphis PCL1606 Reveals New Insight into Antifungal Compounds Involved in Biocontrol.</title>
        <authorList>
            <person name="Calderon C.E."/>
            <person name="Ramos C."/>
            <person name="de Vicente A."/>
            <person name="Cazorla F.M."/>
        </authorList>
    </citation>
    <scope>NUCLEOTIDE SEQUENCE [LARGE SCALE GENOMIC DNA]</scope>
    <source>
        <strain evidence="2 3">PCL1606</strain>
    </source>
</reference>
<dbReference type="EMBL" id="CP011110">
    <property type="protein sequence ID" value="AKA26532.1"/>
    <property type="molecule type" value="Genomic_DNA"/>
</dbReference>
<dbReference type="PATRIC" id="fig|587753.10.peg.5076"/>
<name>A0A0D5Y6C3_9PSED</name>